<dbReference type="OrthoDB" id="2384350at2759"/>
<reference evidence="5" key="2">
    <citation type="submission" date="2020-04" db="EMBL/GenBank/DDBJ databases">
        <authorList>
            <consortium name="NCBI Genome Project"/>
        </authorList>
    </citation>
    <scope>NUCLEOTIDE SEQUENCE</scope>
    <source>
        <strain evidence="5">CBS 781.70</strain>
    </source>
</reference>
<evidence type="ECO:0000313" key="5">
    <source>
        <dbReference type="RefSeq" id="XP_033532068.1"/>
    </source>
</evidence>
<dbReference type="EMBL" id="ML975166">
    <property type="protein sequence ID" value="KAF1810437.1"/>
    <property type="molecule type" value="Genomic_DNA"/>
</dbReference>
<dbReference type="CDD" id="cd17716">
    <property type="entry name" value="BRCT_microcephalin_rpt1"/>
    <property type="match status" value="1"/>
</dbReference>
<feature type="compositionally biased region" description="Polar residues" evidence="1">
    <location>
        <begin position="507"/>
        <end position="517"/>
    </location>
</feature>
<feature type="region of interest" description="Disordered" evidence="1">
    <location>
        <begin position="387"/>
        <end position="406"/>
    </location>
</feature>
<dbReference type="PROSITE" id="PS50172">
    <property type="entry name" value="BRCT"/>
    <property type="match status" value="1"/>
</dbReference>
<dbReference type="SUPFAM" id="SSF52113">
    <property type="entry name" value="BRCT domain"/>
    <property type="match status" value="1"/>
</dbReference>
<organism evidence="3">
    <name type="scientific">Eremomyces bilateralis CBS 781.70</name>
    <dbReference type="NCBI Taxonomy" id="1392243"/>
    <lineage>
        <taxon>Eukaryota</taxon>
        <taxon>Fungi</taxon>
        <taxon>Dikarya</taxon>
        <taxon>Ascomycota</taxon>
        <taxon>Pezizomycotina</taxon>
        <taxon>Dothideomycetes</taxon>
        <taxon>Dothideomycetes incertae sedis</taxon>
        <taxon>Eremomycetales</taxon>
        <taxon>Eremomycetaceae</taxon>
        <taxon>Eremomyces</taxon>
    </lineage>
</organism>
<evidence type="ECO:0000313" key="3">
    <source>
        <dbReference type="EMBL" id="KAF1810437.1"/>
    </source>
</evidence>
<keyword evidence="4" id="KW-1185">Reference proteome</keyword>
<dbReference type="InterPro" id="IPR036420">
    <property type="entry name" value="BRCT_dom_sf"/>
</dbReference>
<sequence>MAPVTRARAAKTKPPASPKRSKSPKKPTLKAPPKRARKPTAAPPPETKVEEDKPVPAAPKATASTRASRTKAAAIGKPTTGSRARAAPKTTTTTSTSSRTTRKRPAKDEDDPPKASAPPRKRTRSAAKAKPDQVPEPTPAPVPEPEPEFEAEVSAEAIPTETGVGSEAHNEDTEAAPIEGQGNTTTETTMTVSTPASPSKVSRIPRPSPQTTPQSTSRKASAPHFSPQLFTHSIGRSKTAHSTKNGLKESLLGVSPRKLKLPSVTKSGTNIPAPASPSKEHVQELTPKVVGAGTDPFCLNTPVASGFKTAPVEGIEQSPAPDANLDGDDGYLPEIVESQFEAALAALEEPAPSIPLSTPAVASPERHMEIHVDEPASHYPNETEHTVIQSPMTPTRPPQTPRTAKSHCEGFGAAIKQPVFADTPNEPLVRTTSIFSSTKSFGSARRPPAKEKFLQSAPRRSCLTVPPKFRQMAARIPDRLSSLNTSPTKAGVQKQSGVRASPGKLSASYSAVSSPTKSPKRSPLKEITEELGTMAFDQNLCMPRDASLEPISRPVFVDHEETETPDATITLEEFINTPFLQRTPTAKAESAVESAVSFAPLGKVPELNKPICSPTKSSIRSPERRLSPKKSVTFQEEKSPLSSPNSSLLEGVIAFVDVNTNDGADATHLFKPLLEEMGAVCVPQWTSNSMSITHVIFKDGDSMTLEKVVASNDAVLAVNIAWPIDCERFNKRLDEQSYLINLSHIPGSPRPLHSRSPNASPVHDAKTPACPTPVHFKSTPSRPRTPRPGYSSSRFAIKTPAWLAGSINKHASTPNLRLCSPENKENEENLANFPCGESEGGYSPTTPYFLKPSNLVQQTCPPKQHGQSMFLVDDAQTSFKQRLMLAKRRSLEFAPKVPSPLRAMRQNPKFGY</sequence>
<feature type="region of interest" description="Disordered" evidence="1">
    <location>
        <begin position="609"/>
        <end position="641"/>
    </location>
</feature>
<feature type="region of interest" description="Disordered" evidence="1">
    <location>
        <begin position="749"/>
        <end position="790"/>
    </location>
</feature>
<name>A0A6G1FX71_9PEZI</name>
<feature type="region of interest" description="Disordered" evidence="1">
    <location>
        <begin position="1"/>
        <end position="282"/>
    </location>
</feature>
<reference evidence="5" key="3">
    <citation type="submission" date="2025-04" db="UniProtKB">
        <authorList>
            <consortium name="RefSeq"/>
        </authorList>
    </citation>
    <scope>IDENTIFICATION</scope>
    <source>
        <strain evidence="5">CBS 781.70</strain>
    </source>
</reference>
<feature type="compositionally biased region" description="Polar residues" evidence="1">
    <location>
        <begin position="228"/>
        <end position="245"/>
    </location>
</feature>
<feature type="compositionally biased region" description="Low complexity" evidence="1">
    <location>
        <begin position="184"/>
        <end position="194"/>
    </location>
</feature>
<feature type="compositionally biased region" description="Polar residues" evidence="1">
    <location>
        <begin position="481"/>
        <end position="498"/>
    </location>
</feature>
<feature type="region of interest" description="Disordered" evidence="1">
    <location>
        <begin position="481"/>
        <end position="523"/>
    </location>
</feature>
<evidence type="ECO:0000313" key="4">
    <source>
        <dbReference type="Proteomes" id="UP000504638"/>
    </source>
</evidence>
<accession>A0A6G1FX71</accession>
<feature type="compositionally biased region" description="Low complexity" evidence="1">
    <location>
        <begin position="58"/>
        <end position="74"/>
    </location>
</feature>
<protein>
    <recommendedName>
        <fullName evidence="2">BRCT domain-containing protein</fullName>
    </recommendedName>
</protein>
<dbReference type="RefSeq" id="XP_033532068.1">
    <property type="nucleotide sequence ID" value="XM_033682923.1"/>
</dbReference>
<gene>
    <name evidence="3 5" type="ORF">P152DRAFT_515973</name>
</gene>
<proteinExistence type="predicted"/>
<reference evidence="3 5" key="1">
    <citation type="submission" date="2020-01" db="EMBL/GenBank/DDBJ databases">
        <authorList>
            <consortium name="DOE Joint Genome Institute"/>
            <person name="Haridas S."/>
            <person name="Albert R."/>
            <person name="Binder M."/>
            <person name="Bloem J."/>
            <person name="Labutti K."/>
            <person name="Salamov A."/>
            <person name="Andreopoulos B."/>
            <person name="Baker S.E."/>
            <person name="Barry K."/>
            <person name="Bills G."/>
            <person name="Bluhm B.H."/>
            <person name="Cannon C."/>
            <person name="Castanera R."/>
            <person name="Culley D.E."/>
            <person name="Daum C."/>
            <person name="Ezra D."/>
            <person name="Gonzalez J.B."/>
            <person name="Henrissat B."/>
            <person name="Kuo A."/>
            <person name="Liang C."/>
            <person name="Lipzen A."/>
            <person name="Lutzoni F."/>
            <person name="Magnuson J."/>
            <person name="Mondo S."/>
            <person name="Nolan M."/>
            <person name="Ohm R."/>
            <person name="Pangilinan J."/>
            <person name="Park H.-J."/>
            <person name="Ramirez L."/>
            <person name="Alfaro M."/>
            <person name="Sun H."/>
            <person name="Tritt A."/>
            <person name="Yoshinaga Y."/>
            <person name="Zwiers L.-H."/>
            <person name="Turgeon B.G."/>
            <person name="Goodwin S.B."/>
            <person name="Spatafora J.W."/>
            <person name="Crous P.W."/>
            <person name="Grigoriev I.V."/>
        </authorList>
    </citation>
    <scope>NUCLEOTIDE SEQUENCE</scope>
    <source>
        <strain evidence="3 5">CBS 781.70</strain>
    </source>
</reference>
<dbReference type="AlphaFoldDB" id="A0A6G1FX71"/>
<dbReference type="Proteomes" id="UP000504638">
    <property type="component" value="Unplaced"/>
</dbReference>
<feature type="compositionally biased region" description="Basic residues" evidence="1">
    <location>
        <begin position="19"/>
        <end position="38"/>
    </location>
</feature>
<dbReference type="Gene3D" id="3.40.50.10190">
    <property type="entry name" value="BRCT domain"/>
    <property type="match status" value="1"/>
</dbReference>
<dbReference type="InterPro" id="IPR001357">
    <property type="entry name" value="BRCT_dom"/>
</dbReference>
<feature type="domain" description="BRCT" evidence="2">
    <location>
        <begin position="644"/>
        <end position="740"/>
    </location>
</feature>
<evidence type="ECO:0000256" key="1">
    <source>
        <dbReference type="SAM" id="MobiDB-lite"/>
    </source>
</evidence>
<feature type="compositionally biased region" description="Low complexity" evidence="1">
    <location>
        <begin position="778"/>
        <end position="790"/>
    </location>
</feature>
<dbReference type="GeneID" id="54423493"/>
<feature type="compositionally biased region" description="Pro residues" evidence="1">
    <location>
        <begin position="134"/>
        <end position="144"/>
    </location>
</feature>
<feature type="compositionally biased region" description="Low complexity" evidence="1">
    <location>
        <begin position="202"/>
        <end position="218"/>
    </location>
</feature>
<evidence type="ECO:0000259" key="2">
    <source>
        <dbReference type="PROSITE" id="PS50172"/>
    </source>
</evidence>
<feature type="compositionally biased region" description="Low complexity" evidence="1">
    <location>
        <begin position="82"/>
        <end position="99"/>
    </location>
</feature>